<gene>
    <name evidence="3" type="ORF">NN4_07980</name>
</gene>
<feature type="transmembrane region" description="Helical" evidence="1">
    <location>
        <begin position="362"/>
        <end position="380"/>
    </location>
</feature>
<keyword evidence="4" id="KW-1185">Reference proteome</keyword>
<keyword evidence="1" id="KW-1133">Transmembrane helix</keyword>
<organism evidence="3 4">
    <name type="scientific">Nocardia ninae NBRC 108245</name>
    <dbReference type="NCBI Taxonomy" id="1210091"/>
    <lineage>
        <taxon>Bacteria</taxon>
        <taxon>Bacillati</taxon>
        <taxon>Actinomycetota</taxon>
        <taxon>Actinomycetes</taxon>
        <taxon>Mycobacteriales</taxon>
        <taxon>Nocardiaceae</taxon>
        <taxon>Nocardia</taxon>
    </lineage>
</organism>
<feature type="transmembrane region" description="Helical" evidence="1">
    <location>
        <begin position="140"/>
        <end position="157"/>
    </location>
</feature>
<dbReference type="Pfam" id="PF04235">
    <property type="entry name" value="DUF418"/>
    <property type="match status" value="1"/>
</dbReference>
<dbReference type="PANTHER" id="PTHR30590:SF2">
    <property type="entry name" value="INNER MEMBRANE PROTEIN"/>
    <property type="match status" value="1"/>
</dbReference>
<dbReference type="OrthoDB" id="9807744at2"/>
<name>A0A511M6P1_9NOCA</name>
<feature type="transmembrane region" description="Helical" evidence="1">
    <location>
        <begin position="164"/>
        <end position="186"/>
    </location>
</feature>
<sequence length="404" mass="43938">MTESLATPHADAGRHRAAAAQAPAGRSRVVALDVLRGIAILGTLGTNIWIMTNPEGLMGYVDQLNGPASGWIWAERVLQQLAQGKFLGLLTIMFGIGLAIQQASAQRGGRRWPGKYPVRAGLLFLDGLLNFLFVAEFDVLMGYALTGLVVAYVLATSERAQRRWLIIAASIHVGMLTLLALAIALVPEQDSEPRRPLDPNPYADGSFWDLVVFRVQHAGEFRVETVFVFAMSIALFLVGARLFRAGVFRPEGAALRKRLLIIGFGVAAPIDLVAGVAGGGDLFIFTRYGTAPFVSLGILALVAHFYLRRPHVGFVGRRLTEVGRTALSCYILQNLVASILCYGWGFGLAARVPADARVPFTVGVYLLVSLIIVAGAHLWLRRFERGPVEWAWHHSFLVLTNGKS</sequence>
<evidence type="ECO:0000313" key="4">
    <source>
        <dbReference type="Proteomes" id="UP000321424"/>
    </source>
</evidence>
<feature type="transmembrane region" description="Helical" evidence="1">
    <location>
        <begin position="86"/>
        <end position="104"/>
    </location>
</feature>
<dbReference type="EMBL" id="BJXA01000003">
    <property type="protein sequence ID" value="GEM36279.1"/>
    <property type="molecule type" value="Genomic_DNA"/>
</dbReference>
<reference evidence="3 4" key="1">
    <citation type="submission" date="2019-07" db="EMBL/GenBank/DDBJ databases">
        <title>Whole genome shotgun sequence of Nocardia ninae NBRC 108245.</title>
        <authorList>
            <person name="Hosoyama A."/>
            <person name="Uohara A."/>
            <person name="Ohji S."/>
            <person name="Ichikawa N."/>
        </authorList>
    </citation>
    <scope>NUCLEOTIDE SEQUENCE [LARGE SCALE GENOMIC DNA]</scope>
    <source>
        <strain evidence="3 4">NBRC 108245</strain>
    </source>
</reference>
<feature type="domain" description="DUF418" evidence="2">
    <location>
        <begin position="242"/>
        <end position="394"/>
    </location>
</feature>
<evidence type="ECO:0000259" key="2">
    <source>
        <dbReference type="Pfam" id="PF04235"/>
    </source>
</evidence>
<feature type="transmembrane region" description="Helical" evidence="1">
    <location>
        <begin position="259"/>
        <end position="279"/>
    </location>
</feature>
<dbReference type="InterPro" id="IPR007349">
    <property type="entry name" value="DUF418"/>
</dbReference>
<feature type="transmembrane region" description="Helical" evidence="1">
    <location>
        <begin position="226"/>
        <end position="247"/>
    </location>
</feature>
<evidence type="ECO:0000313" key="3">
    <source>
        <dbReference type="EMBL" id="GEM36279.1"/>
    </source>
</evidence>
<accession>A0A511M6P1</accession>
<dbReference type="InterPro" id="IPR052529">
    <property type="entry name" value="Bact_Transport_Assoc"/>
</dbReference>
<feature type="transmembrane region" description="Helical" evidence="1">
    <location>
        <begin position="327"/>
        <end position="350"/>
    </location>
</feature>
<keyword evidence="1" id="KW-0472">Membrane</keyword>
<dbReference type="RefSeq" id="WP_147128599.1">
    <property type="nucleotide sequence ID" value="NZ_BJXA01000003.1"/>
</dbReference>
<protein>
    <recommendedName>
        <fullName evidence="2">DUF418 domain-containing protein</fullName>
    </recommendedName>
</protein>
<dbReference type="AlphaFoldDB" id="A0A511M6P1"/>
<keyword evidence="1" id="KW-0812">Transmembrane</keyword>
<proteinExistence type="predicted"/>
<feature type="transmembrane region" description="Helical" evidence="1">
    <location>
        <begin position="285"/>
        <end position="307"/>
    </location>
</feature>
<dbReference type="Proteomes" id="UP000321424">
    <property type="component" value="Unassembled WGS sequence"/>
</dbReference>
<comment type="caution">
    <text evidence="3">The sequence shown here is derived from an EMBL/GenBank/DDBJ whole genome shotgun (WGS) entry which is preliminary data.</text>
</comment>
<dbReference type="PANTHER" id="PTHR30590">
    <property type="entry name" value="INNER MEMBRANE PROTEIN"/>
    <property type="match status" value="1"/>
</dbReference>
<evidence type="ECO:0000256" key="1">
    <source>
        <dbReference type="SAM" id="Phobius"/>
    </source>
</evidence>